<dbReference type="Pfam" id="PF00642">
    <property type="entry name" value="zf-CCCH"/>
    <property type="match status" value="1"/>
</dbReference>
<dbReference type="Pfam" id="PF11861">
    <property type="entry name" value="DUF3381"/>
    <property type="match status" value="1"/>
</dbReference>
<keyword evidence="8 12" id="KW-0863">Zinc-finger</keyword>
<evidence type="ECO:0000256" key="6">
    <source>
        <dbReference type="ARBA" id="ARBA00022691"/>
    </source>
</evidence>
<keyword evidence="4 11" id="KW-0489">Methyltransferase</keyword>
<keyword evidence="9 12" id="KW-0862">Zinc</keyword>
<dbReference type="GO" id="GO:0000466">
    <property type="term" value="P:maturation of 5.8S rRNA from tricistronic rRNA transcript (SSU-rRNA, 5.8S rRNA, LSU-rRNA)"/>
    <property type="evidence" value="ECO:0007669"/>
    <property type="project" value="TreeGrafter"/>
</dbReference>
<keyword evidence="11" id="KW-0175">Coiled coil</keyword>
<dbReference type="InterPro" id="IPR050082">
    <property type="entry name" value="RNA_methyltr_RlmE"/>
</dbReference>
<comment type="similarity">
    <text evidence="11">Belongs to the class I-like SAM-binding methyltransferase superfamily. RNA methyltransferase RlmE family. SPB1 subfamily.</text>
</comment>
<comment type="function">
    <text evidence="11">Probable methyltransferase involved in the maturation of rRNA and in the biogenesis of ribosomal subunits.</text>
</comment>
<evidence type="ECO:0000256" key="9">
    <source>
        <dbReference type="ARBA" id="ARBA00022833"/>
    </source>
</evidence>
<dbReference type="Pfam" id="PF01728">
    <property type="entry name" value="FtsJ"/>
    <property type="match status" value="1"/>
</dbReference>
<keyword evidence="2 11" id="KW-0690">Ribosome biogenesis</keyword>
<feature type="binding site" evidence="11">
    <location>
        <position position="1046"/>
    </location>
    <ligand>
        <name>S-adenosyl-L-methionine</name>
        <dbReference type="ChEBI" id="CHEBI:59789"/>
    </ligand>
</feature>
<dbReference type="InterPro" id="IPR015507">
    <property type="entry name" value="rRNA-MeTfrase_E"/>
</dbReference>
<evidence type="ECO:0000256" key="2">
    <source>
        <dbReference type="ARBA" id="ARBA00022517"/>
    </source>
</evidence>
<protein>
    <recommendedName>
        <fullName evidence="11">Putative rRNA methyltransferase</fullName>
        <ecNumber evidence="11">2.1.1.-</ecNumber>
    </recommendedName>
    <alternativeName>
        <fullName evidence="11">2'-O-ribose RNA methyltransferase SPB1 homolog</fullName>
    </alternativeName>
</protein>
<evidence type="ECO:0000256" key="10">
    <source>
        <dbReference type="ARBA" id="ARBA00023242"/>
    </source>
</evidence>
<feature type="region of interest" description="Disordered" evidence="13">
    <location>
        <begin position="1289"/>
        <end position="1308"/>
    </location>
</feature>
<dbReference type="Gene3D" id="2.30.30.140">
    <property type="match status" value="1"/>
</dbReference>
<evidence type="ECO:0000256" key="13">
    <source>
        <dbReference type="SAM" id="MobiDB-lite"/>
    </source>
</evidence>
<evidence type="ECO:0000256" key="7">
    <source>
        <dbReference type="ARBA" id="ARBA00022723"/>
    </source>
</evidence>
<evidence type="ECO:0000256" key="4">
    <source>
        <dbReference type="ARBA" id="ARBA00022603"/>
    </source>
</evidence>
<comment type="subcellular location">
    <subcellularLocation>
        <location evidence="1 11">Nucleus</location>
        <location evidence="1 11">Nucleolus</location>
    </subcellularLocation>
</comment>
<dbReference type="InterPro" id="IPR026541">
    <property type="entry name" value="MRG_dom"/>
</dbReference>
<keyword evidence="10 11" id="KW-0539">Nucleus</keyword>
<dbReference type="InterPro" id="IPR016197">
    <property type="entry name" value="Chromo-like_dom_sf"/>
</dbReference>
<feature type="region of interest" description="Disordered" evidence="13">
    <location>
        <begin position="828"/>
        <end position="852"/>
    </location>
</feature>
<dbReference type="EC" id="2.1.1.-" evidence="11"/>
<dbReference type="AlphaFoldDB" id="A0AAF5D0S8"/>
<keyword evidence="15" id="KW-1185">Reference proteome</keyword>
<keyword evidence="5 11" id="KW-0808">Transferase</keyword>
<dbReference type="Gene3D" id="1.10.274.30">
    <property type="entry name" value="MRG domain"/>
    <property type="match status" value="1"/>
</dbReference>
<proteinExistence type="inferred from homology"/>
<dbReference type="GO" id="GO:0030687">
    <property type="term" value="C:preribosome, large subunit precursor"/>
    <property type="evidence" value="ECO:0007669"/>
    <property type="project" value="TreeGrafter"/>
</dbReference>
<dbReference type="InterPro" id="IPR024576">
    <property type="entry name" value="rRNA_MeTfrase_Spb1_DUF3381"/>
</dbReference>
<organism evidence="15 16">
    <name type="scientific">Strongyloides stercoralis</name>
    <name type="common">Threadworm</name>
    <dbReference type="NCBI Taxonomy" id="6248"/>
    <lineage>
        <taxon>Eukaryota</taxon>
        <taxon>Metazoa</taxon>
        <taxon>Ecdysozoa</taxon>
        <taxon>Nematoda</taxon>
        <taxon>Chromadorea</taxon>
        <taxon>Rhabditida</taxon>
        <taxon>Tylenchina</taxon>
        <taxon>Panagrolaimomorpha</taxon>
        <taxon>Strongyloidoidea</taxon>
        <taxon>Strongyloididae</taxon>
        <taxon>Strongyloides</taxon>
    </lineage>
</organism>
<dbReference type="HAMAP" id="MF_03163">
    <property type="entry name" value="RNA_methyltr_E_SPB1"/>
    <property type="match status" value="1"/>
</dbReference>
<dbReference type="InterPro" id="IPR000571">
    <property type="entry name" value="Znf_CCCH"/>
</dbReference>
<feature type="region of interest" description="Disordered" evidence="13">
    <location>
        <begin position="1352"/>
        <end position="1436"/>
    </location>
</feature>
<dbReference type="InterPro" id="IPR036855">
    <property type="entry name" value="Znf_CCCH_sf"/>
</dbReference>
<dbReference type="InterPro" id="IPR038217">
    <property type="entry name" value="MRG_C_sf"/>
</dbReference>
<dbReference type="GO" id="GO:0000463">
    <property type="term" value="P:maturation of LSU-rRNA from tricistronic rRNA transcript (SSU-rRNA, 5.8S rRNA, LSU-rRNA)"/>
    <property type="evidence" value="ECO:0007669"/>
    <property type="project" value="TreeGrafter"/>
</dbReference>
<feature type="zinc finger region" description="C3H1-type" evidence="12">
    <location>
        <begin position="313"/>
        <end position="340"/>
    </location>
</feature>
<dbReference type="Proteomes" id="UP000035681">
    <property type="component" value="Unplaced"/>
</dbReference>
<feature type="domain" description="C3H1-type" evidence="14">
    <location>
        <begin position="360"/>
        <end position="387"/>
    </location>
</feature>
<evidence type="ECO:0000256" key="8">
    <source>
        <dbReference type="ARBA" id="ARBA00022771"/>
    </source>
</evidence>
<evidence type="ECO:0000256" key="3">
    <source>
        <dbReference type="ARBA" id="ARBA00022552"/>
    </source>
</evidence>
<evidence type="ECO:0000313" key="16">
    <source>
        <dbReference type="WBParaSite" id="TCONS_00004951.p1"/>
    </source>
</evidence>
<dbReference type="GO" id="GO:0005730">
    <property type="term" value="C:nucleolus"/>
    <property type="evidence" value="ECO:0007669"/>
    <property type="project" value="UniProtKB-SubCell"/>
</dbReference>
<reference evidence="16" key="1">
    <citation type="submission" date="2024-02" db="UniProtKB">
        <authorList>
            <consortium name="WormBaseParasite"/>
        </authorList>
    </citation>
    <scope>IDENTIFICATION</scope>
</reference>
<evidence type="ECO:0000313" key="15">
    <source>
        <dbReference type="Proteomes" id="UP000035681"/>
    </source>
</evidence>
<sequence>INSNFNLKSRLTPQVMLILSYEMETHEFSLLKYTVLFKIPIGVIKTFCLLPINHVQDVATIVTTTCVVILTFLVWNKFDSDDSNNNNKPVVCSRCYKKLILRNKDCHELISISRTCPEDCIECEFGSCCSSLGVINNEFNNMIGQRQCFTSSTKQLYNEGRMMSGSHFGNNGLLNFGYSYNPQSFTDSINSYHNYDRPYPIQRHDHSQYFDNSTGSFRLRNIRKRRPMGHYQDSIFNHSFSGSGISSSYYMDGSSTCSSSMYGSSNDNGICNFKKRKNVGLLGSTRSNSITCSLCSLRSSSSRLPLSKNKEVFKVGICPSFLFNNHCINFPDCNLSHSRSDFEDMSLSSSEGQLLQDLVIPTEECKHFSVAGKCPVGLSCNFIHKMPKKESELKNEQTTIAHSDDVSPDSPDEDIFHEFFLDNNDDDINQCCDIDKKLIETFLMERYIHSLSEGDESYCLHEGRYYKIKIVSITGTGNDKCFKIHYDGWNSRYDESILFNEALNRISPTYIQVKPIVTEVEEAKNIVKPIDELIDKESLSMELQLAYALYGDNKSNSEEDEHSSKESSEGVPKFYKYDSITSQSWSGVYFWNLPRYFLFYRDFTFHERFICNEDRAFLNEIKKMDFDTLVRYYDMNVVKESEEEILNHLECPHCSTDLCNGDEEYPSLKEQITSQSLYIPKTLRKIVKKVGKLKKSLGVIRLPARHPVFRILYDFYNEEIRQKILQNTPICPLYKYVAPSIEKLFKKLMIIRLLFDVYLPTRLLYRHERIQLTDRYHPNFLTTLLEQRCYIEYSRLYDYEHFIRFFISLRQSISDKKVEEVCKSSESICSNDEEENEDEIDEDEEEEDGTESSVTLVENIIEDPVETPGLFILCQKILKFLVEKKDLYSLNPEEYTFLDPYLVREIDDATVFSGKRPKEHEFLLLLSIKMGKKSKVGKQRKDKFYHLAKETGYRSRAAFKLLQLNKRFEFLQNSRALVDLCAAPGGWLQVASQTMPPSSICIGVDLDPIKPIKNCITFQGDITHESTRQRIRRELNTWLADTVIHDGAPNVGMNWIHDAFQQNCLVLMALKLATQVLKKNGYFVTKVFRSADHQALVGVFEKLFRAVHIWKPAASRLESAEIFMVCEGYKKPGKVPPELLDPKQVFKQVDEDLRGEILKNQIISRKSKKLKAMGYDSNNITQFNKVKLSEYLASTDHILTIAKASEIVIDETRWESDPLTTDTIKELIKDIKVLGPSDLRVIFKWRRAILDKIAKEKKENEESEQPHELTEEEKAELEKQEVDKQIQALVSEEKAADRRKKRRENKMKSRFEEAKKLEMVHEGDSMMISDDIDLFSLSKIRKKLDLQKISDVNVPMPEIESDKEESDNEKEASDDEEVQYASGDDDDDLENYAWETVGKGNGKEVKEEEEEREIEEEDLSDNELINTDETGLTKEERKAVRAATWFKRDGMSELLKEEDTDDDDEDIEAVEKVAPSKTPVVDFEKSSRGKRKLMYEDKDAWSDDEKDDVFAEEDKVYNSDDETKIFGEDDKIAKRSTDEDKGPKSKKVKLTPHQMALGEELIYSSKRRSQLEDWSWNRYTNNDTDLPDWFVKNEKRHCVKPLPVTKEQVEYYKNKAKEINVRTIKKVNEAKARKKRRMEKRMEKAKKHAENILGNENLEHAEKVKELQKTYKKAMKKERRRVQLCVMTKGKRGKVHRPRGPYKCVDARLKKDMRAEKVRKTREKKQGKFKVKVKVNKNKAKKN</sequence>
<dbReference type="Gene3D" id="3.40.50.150">
    <property type="entry name" value="Vaccinia Virus protein VP39"/>
    <property type="match status" value="1"/>
</dbReference>
<keyword evidence="3 11" id="KW-0698">rRNA processing</keyword>
<feature type="region of interest" description="Disordered" evidence="13">
    <location>
        <begin position="1527"/>
        <end position="1550"/>
    </location>
</feature>
<keyword evidence="6 11" id="KW-0949">S-adenosyl-L-methionine</keyword>
<feature type="binding site" evidence="11">
    <location>
        <position position="1005"/>
    </location>
    <ligand>
        <name>S-adenosyl-L-methionine</name>
        <dbReference type="ChEBI" id="CHEBI:59789"/>
    </ligand>
</feature>
<evidence type="ECO:0000256" key="11">
    <source>
        <dbReference type="HAMAP-Rule" id="MF_03163"/>
    </source>
</evidence>
<dbReference type="SUPFAM" id="SSF54160">
    <property type="entry name" value="Chromo domain-like"/>
    <property type="match status" value="1"/>
</dbReference>
<feature type="compositionally biased region" description="Acidic residues" evidence="13">
    <location>
        <begin position="1359"/>
        <end position="1390"/>
    </location>
</feature>
<feature type="region of interest" description="Disordered" evidence="13">
    <location>
        <begin position="1257"/>
        <end position="1282"/>
    </location>
</feature>
<dbReference type="Pfam" id="PF05712">
    <property type="entry name" value="MRG"/>
    <property type="match status" value="1"/>
</dbReference>
<accession>A0AAF5D0S8</accession>
<dbReference type="GO" id="GO:0016435">
    <property type="term" value="F:rRNA (guanine) methyltransferase activity"/>
    <property type="evidence" value="ECO:0007669"/>
    <property type="project" value="TreeGrafter"/>
</dbReference>
<dbReference type="GO" id="GO:0008270">
    <property type="term" value="F:zinc ion binding"/>
    <property type="evidence" value="ECO:0007669"/>
    <property type="project" value="UniProtKB-KW"/>
</dbReference>
<evidence type="ECO:0000256" key="5">
    <source>
        <dbReference type="ARBA" id="ARBA00022679"/>
    </source>
</evidence>
<feature type="binding site" evidence="11">
    <location>
        <position position="1021"/>
    </location>
    <ligand>
        <name>S-adenosyl-L-methionine</name>
        <dbReference type="ChEBI" id="CHEBI:59789"/>
    </ligand>
</feature>
<evidence type="ECO:0000256" key="1">
    <source>
        <dbReference type="ARBA" id="ARBA00004604"/>
    </source>
</evidence>
<feature type="zinc finger region" description="C3H1-type" evidence="12">
    <location>
        <begin position="360"/>
        <end position="387"/>
    </location>
</feature>
<feature type="compositionally biased region" description="Basic and acidic residues" evidence="13">
    <location>
        <begin position="1257"/>
        <end position="1269"/>
    </location>
</feature>
<feature type="active site" description="Proton acceptor" evidence="11">
    <location>
        <position position="1086"/>
    </location>
</feature>
<dbReference type="GO" id="GO:0008650">
    <property type="term" value="F:rRNA (uridine-2'-O-)-methyltransferase activity"/>
    <property type="evidence" value="ECO:0007669"/>
    <property type="project" value="TreeGrafter"/>
</dbReference>
<keyword evidence="7 12" id="KW-0479">Metal-binding</keyword>
<dbReference type="PANTHER" id="PTHR10920">
    <property type="entry name" value="RIBOSOMAL RNA METHYLTRANSFERASE"/>
    <property type="match status" value="1"/>
</dbReference>
<feature type="compositionally biased region" description="Acidic residues" evidence="13">
    <location>
        <begin position="831"/>
        <end position="850"/>
    </location>
</feature>
<dbReference type="InterPro" id="IPR028589">
    <property type="entry name" value="SPB1-like"/>
</dbReference>
<dbReference type="InterPro" id="IPR002877">
    <property type="entry name" value="RNA_MeTrfase_FtsJ_dom"/>
</dbReference>
<dbReference type="InterPro" id="IPR029063">
    <property type="entry name" value="SAM-dependent_MTases_sf"/>
</dbReference>
<dbReference type="SUPFAM" id="SSF90229">
    <property type="entry name" value="CCCH zinc finger"/>
    <property type="match status" value="1"/>
</dbReference>
<dbReference type="PROSITE" id="PS51640">
    <property type="entry name" value="MRG"/>
    <property type="match status" value="1"/>
</dbReference>
<feature type="binding site" evidence="11">
    <location>
        <position position="985"/>
    </location>
    <ligand>
        <name>S-adenosyl-L-methionine</name>
        <dbReference type="ChEBI" id="CHEBI:59789"/>
    </ligand>
</feature>
<comment type="catalytic activity">
    <reaction evidence="11">
        <text>a ribonucleotide in rRNA + S-adenosyl-L-methionine = a 2'-O-methylribonucleotide in rRNA + S-adenosyl-L-homocysteine + H(+)</text>
        <dbReference type="Rhea" id="RHEA:48628"/>
        <dbReference type="Rhea" id="RHEA-COMP:12164"/>
        <dbReference type="Rhea" id="RHEA-COMP:12165"/>
        <dbReference type="ChEBI" id="CHEBI:15378"/>
        <dbReference type="ChEBI" id="CHEBI:57856"/>
        <dbReference type="ChEBI" id="CHEBI:59789"/>
        <dbReference type="ChEBI" id="CHEBI:90675"/>
        <dbReference type="ChEBI" id="CHEBI:90676"/>
    </reaction>
</comment>
<feature type="binding site" evidence="11">
    <location>
        <position position="987"/>
    </location>
    <ligand>
        <name>S-adenosyl-L-methionine</name>
        <dbReference type="ChEBI" id="CHEBI:59789"/>
    </ligand>
</feature>
<dbReference type="InterPro" id="IPR012920">
    <property type="entry name" value="rRNA_MeTfrase_SPB1-like_C"/>
</dbReference>
<feature type="compositionally biased region" description="Basic and acidic residues" evidence="13">
    <location>
        <begin position="1527"/>
        <end position="1543"/>
    </location>
</feature>
<dbReference type="PROSITE" id="PS50103">
    <property type="entry name" value="ZF_C3H1"/>
    <property type="match status" value="2"/>
</dbReference>
<dbReference type="Gene3D" id="4.10.1000.10">
    <property type="entry name" value="Zinc finger, CCCH-type"/>
    <property type="match status" value="1"/>
</dbReference>
<feature type="coiled-coil region" evidence="11">
    <location>
        <begin position="1628"/>
        <end position="1677"/>
    </location>
</feature>
<evidence type="ECO:0000256" key="12">
    <source>
        <dbReference type="PROSITE-ProRule" id="PRU00723"/>
    </source>
</evidence>
<dbReference type="PANTHER" id="PTHR10920:SF13">
    <property type="entry name" value="PRE-RRNA 2'-O-RIBOSE RNA METHYLTRANSFERASE FTSJ3"/>
    <property type="match status" value="1"/>
</dbReference>
<dbReference type="Pfam" id="PF07780">
    <property type="entry name" value="Spb1_C"/>
    <property type="match status" value="1"/>
</dbReference>
<evidence type="ECO:0000259" key="14">
    <source>
        <dbReference type="PROSITE" id="PS50103"/>
    </source>
</evidence>
<dbReference type="SUPFAM" id="SSF53335">
    <property type="entry name" value="S-adenosyl-L-methionine-dependent methyltransferases"/>
    <property type="match status" value="1"/>
</dbReference>
<dbReference type="FunFam" id="3.40.50.150:FF:000004">
    <property type="entry name" value="AdoMet-dependent rRNA methyltransferase SPB1"/>
    <property type="match status" value="1"/>
</dbReference>
<feature type="domain" description="C3H1-type" evidence="14">
    <location>
        <begin position="313"/>
        <end position="340"/>
    </location>
</feature>
<name>A0AAF5D0S8_STRER</name>
<dbReference type="HAMAP" id="MF_01547">
    <property type="entry name" value="RNA_methyltr_E"/>
    <property type="match status" value="1"/>
</dbReference>
<dbReference type="WBParaSite" id="TCONS_00004951.p1">
    <property type="protein sequence ID" value="TCONS_00004951.p1"/>
    <property type="gene ID" value="XLOC_003223"/>
</dbReference>
<feature type="compositionally biased region" description="Acidic residues" evidence="13">
    <location>
        <begin position="1407"/>
        <end position="1421"/>
    </location>
</feature>